<reference evidence="4" key="1">
    <citation type="journal article" date="2017" name="PLoS ONE">
        <title>The Agassiz's desert tortoise genome provides a resource for the conservation of a threatened species.</title>
        <authorList>
            <person name="Tollis M."/>
            <person name="DeNardo D.F."/>
            <person name="Cornelius J.A."/>
            <person name="Dolby G.A."/>
            <person name="Edwards T."/>
            <person name="Henen B.T."/>
            <person name="Karl A.E."/>
            <person name="Murphy R.W."/>
            <person name="Kusumi K."/>
        </authorList>
    </citation>
    <scope>NUCLEOTIDE SEQUENCE [LARGE SCALE GENOMIC DNA]</scope>
</reference>
<dbReference type="STRING" id="38772.ENSGAGP00000034715"/>
<protein>
    <recommendedName>
        <fullName evidence="5">Family with sequence similarity 53 member C</fullName>
    </recommendedName>
</protein>
<sequence length="364" mass="40342">MQSDCRNSLEELKCTSFNVSLPLHDHTDVAHFGSPLQLASERASWWDLISCPRIHLHDYTGFSCHHSGLSLSPCSQDCCPKTSLPSQTLATDPLTLGKASVVPTRRHCCSPSVPENFFHWHPLCRPLGSKVWTPIKHRGSSGEGALEEQPPIPDHGACSLRFDQASGASLQCVHGGGGGGSSPPFFSLALSRESLVSMLWESEKILQPFPLQRRFSLSPVQFLPSPQSSASSTPELLRHQHGLPHSQSQPCDLDTKKNDLKRCHDEDAKWHRPSLNFYKMNQKQFSGGGLCFLDKAEEGSVPSWFLACNPQAPSAPCSPISSYGQVLSEEEEDEARNRSWHLGSQRTFFQQDFSDLDLNLIEEN</sequence>
<dbReference type="PANTHER" id="PTHR28567:SF4">
    <property type="entry name" value="PROTEIN FAM53C"/>
    <property type="match status" value="1"/>
</dbReference>
<accession>A0A452J325</accession>
<dbReference type="AlphaFoldDB" id="A0A452J325"/>
<feature type="region of interest" description="Disordered" evidence="2">
    <location>
        <begin position="223"/>
        <end position="257"/>
    </location>
</feature>
<dbReference type="PANTHER" id="PTHR28567">
    <property type="entry name" value="PROTEIN FAM53A-LIKE ISOFORM X1"/>
    <property type="match status" value="1"/>
</dbReference>
<dbReference type="Ensembl" id="ENSGAGT00000039294.1">
    <property type="protein sequence ID" value="ENSGAGP00000034713.1"/>
    <property type="gene ID" value="ENSGAGG00000024656.1"/>
</dbReference>
<dbReference type="Pfam" id="PF15242">
    <property type="entry name" value="FAM53"/>
    <property type="match status" value="1"/>
</dbReference>
<dbReference type="Proteomes" id="UP000291020">
    <property type="component" value="Unassembled WGS sequence"/>
</dbReference>
<dbReference type="GO" id="GO:0006606">
    <property type="term" value="P:protein import into nucleus"/>
    <property type="evidence" value="ECO:0007669"/>
    <property type="project" value="TreeGrafter"/>
</dbReference>
<dbReference type="InterPro" id="IPR029356">
    <property type="entry name" value="FAM53"/>
</dbReference>
<evidence type="ECO:0000313" key="3">
    <source>
        <dbReference type="Ensembl" id="ENSGAGP00000034715.1"/>
    </source>
</evidence>
<keyword evidence="4" id="KW-1185">Reference proteome</keyword>
<evidence type="ECO:0000313" key="4">
    <source>
        <dbReference type="Proteomes" id="UP000291020"/>
    </source>
</evidence>
<comment type="similarity">
    <text evidence="1">Belongs to the FAM53 family.</text>
</comment>
<dbReference type="GO" id="GO:0005634">
    <property type="term" value="C:nucleus"/>
    <property type="evidence" value="ECO:0007669"/>
    <property type="project" value="TreeGrafter"/>
</dbReference>
<name>A0A452J325_9SAUR</name>
<evidence type="ECO:0008006" key="5">
    <source>
        <dbReference type="Google" id="ProtNLM"/>
    </source>
</evidence>
<dbReference type="Ensembl" id="ENSGAGT00000039296.1">
    <property type="protein sequence ID" value="ENSGAGP00000034715.1"/>
    <property type="gene ID" value="ENSGAGG00000024656.1"/>
</dbReference>
<feature type="compositionally biased region" description="Polar residues" evidence="2">
    <location>
        <begin position="224"/>
        <end position="234"/>
    </location>
</feature>
<evidence type="ECO:0000256" key="1">
    <source>
        <dbReference type="ARBA" id="ARBA00010984"/>
    </source>
</evidence>
<reference evidence="3" key="2">
    <citation type="submission" date="2025-05" db="UniProtKB">
        <authorList>
            <consortium name="Ensembl"/>
        </authorList>
    </citation>
    <scope>IDENTIFICATION</scope>
</reference>
<proteinExistence type="inferred from homology"/>
<organism evidence="3 4">
    <name type="scientific">Gopherus agassizii</name>
    <name type="common">Agassiz's desert tortoise</name>
    <dbReference type="NCBI Taxonomy" id="38772"/>
    <lineage>
        <taxon>Eukaryota</taxon>
        <taxon>Metazoa</taxon>
        <taxon>Chordata</taxon>
        <taxon>Craniata</taxon>
        <taxon>Vertebrata</taxon>
        <taxon>Euteleostomi</taxon>
        <taxon>Archelosauria</taxon>
        <taxon>Testudinata</taxon>
        <taxon>Testudines</taxon>
        <taxon>Cryptodira</taxon>
        <taxon>Durocryptodira</taxon>
        <taxon>Testudinoidea</taxon>
        <taxon>Testudinidae</taxon>
        <taxon>Gopherus</taxon>
    </lineage>
</organism>
<evidence type="ECO:0000256" key="2">
    <source>
        <dbReference type="SAM" id="MobiDB-lite"/>
    </source>
</evidence>